<name>A0A974D5W4_XENLA</name>
<sequence>MTRGKGGSYIGIQFFAPNQLFSCSPGYIVEWCRPHDIDLEGVEFKSMASGSHRFQSDFIFLMEQNNRIFQTLLEVASSQDKTLTVEHARSMGLDSQGDRTFLMDLMLVIDDPCCPDPGSSPGNNRLQEKEAPPPMRTKIFPVEVGTVV</sequence>
<dbReference type="InterPro" id="IPR018626">
    <property type="entry name" value="LCHN/Anr2"/>
</dbReference>
<dbReference type="EMBL" id="CM004471">
    <property type="protein sequence ID" value="OCT86099.1"/>
    <property type="molecule type" value="Genomic_DNA"/>
</dbReference>
<gene>
    <name evidence="1" type="ORF">XELAEV_18019793mg</name>
</gene>
<proteinExistence type="predicted"/>
<dbReference type="Pfam" id="PF09804">
    <property type="entry name" value="DENND11"/>
    <property type="match status" value="1"/>
</dbReference>
<evidence type="ECO:0000313" key="2">
    <source>
        <dbReference type="Proteomes" id="UP000694892"/>
    </source>
</evidence>
<reference evidence="2" key="1">
    <citation type="journal article" date="2016" name="Nature">
        <title>Genome evolution in the allotetraploid frog Xenopus laevis.</title>
        <authorList>
            <person name="Session A.M."/>
            <person name="Uno Y."/>
            <person name="Kwon T."/>
            <person name="Chapman J.A."/>
            <person name="Toyoda A."/>
            <person name="Takahashi S."/>
            <person name="Fukui A."/>
            <person name="Hikosaka A."/>
            <person name="Suzuki A."/>
            <person name="Kondo M."/>
            <person name="van Heeringen S.J."/>
            <person name="Quigley I."/>
            <person name="Heinz S."/>
            <person name="Ogino H."/>
            <person name="Ochi H."/>
            <person name="Hellsten U."/>
            <person name="Lyons J.B."/>
            <person name="Simakov O."/>
            <person name="Putnam N."/>
            <person name="Stites J."/>
            <person name="Kuroki Y."/>
            <person name="Tanaka T."/>
            <person name="Michiue T."/>
            <person name="Watanabe M."/>
            <person name="Bogdanovic O."/>
            <person name="Lister R."/>
            <person name="Georgiou G."/>
            <person name="Paranjpe S.S."/>
            <person name="van Kruijsbergen I."/>
            <person name="Shu S."/>
            <person name="Carlson J."/>
            <person name="Kinoshita T."/>
            <person name="Ohta Y."/>
            <person name="Mawaribuchi S."/>
            <person name="Jenkins J."/>
            <person name="Grimwood J."/>
            <person name="Schmutz J."/>
            <person name="Mitros T."/>
            <person name="Mozaffari S.V."/>
            <person name="Suzuki Y."/>
            <person name="Haramoto Y."/>
            <person name="Yamamoto T.S."/>
            <person name="Takagi C."/>
            <person name="Heald R."/>
            <person name="Miller K."/>
            <person name="Haudenschild C."/>
            <person name="Kitzman J."/>
            <person name="Nakayama T."/>
            <person name="Izutsu Y."/>
            <person name="Robert J."/>
            <person name="Fortriede J."/>
            <person name="Burns K."/>
            <person name="Lotay V."/>
            <person name="Karimi K."/>
            <person name="Yasuoka Y."/>
            <person name="Dichmann D.S."/>
            <person name="Flajnik M.F."/>
            <person name="Houston D.W."/>
            <person name="Shendure J."/>
            <person name="DuPasquier L."/>
            <person name="Vize P.D."/>
            <person name="Zorn A.M."/>
            <person name="Ito M."/>
            <person name="Marcotte E.M."/>
            <person name="Wallingford J.B."/>
            <person name="Ito Y."/>
            <person name="Asashima M."/>
            <person name="Ueno N."/>
            <person name="Matsuda Y."/>
            <person name="Veenstra G.J."/>
            <person name="Fujiyama A."/>
            <person name="Harland R.M."/>
            <person name="Taira M."/>
            <person name="Rokhsar D.S."/>
        </authorList>
    </citation>
    <scope>NUCLEOTIDE SEQUENCE [LARGE SCALE GENOMIC DNA]</scope>
    <source>
        <strain evidence="2">J</strain>
    </source>
</reference>
<organism evidence="1 2">
    <name type="scientific">Xenopus laevis</name>
    <name type="common">African clawed frog</name>
    <dbReference type="NCBI Taxonomy" id="8355"/>
    <lineage>
        <taxon>Eukaryota</taxon>
        <taxon>Metazoa</taxon>
        <taxon>Chordata</taxon>
        <taxon>Craniata</taxon>
        <taxon>Vertebrata</taxon>
        <taxon>Euteleostomi</taxon>
        <taxon>Amphibia</taxon>
        <taxon>Batrachia</taxon>
        <taxon>Anura</taxon>
        <taxon>Pipoidea</taxon>
        <taxon>Pipidae</taxon>
        <taxon>Xenopodinae</taxon>
        <taxon>Xenopus</taxon>
        <taxon>Xenopus</taxon>
    </lineage>
</organism>
<dbReference type="AlphaFoldDB" id="A0A974D5W4"/>
<dbReference type="Proteomes" id="UP000694892">
    <property type="component" value="Chromosome 3S"/>
</dbReference>
<accession>A0A974D5W4</accession>
<evidence type="ECO:0000313" key="1">
    <source>
        <dbReference type="EMBL" id="OCT86099.1"/>
    </source>
</evidence>
<protein>
    <submittedName>
        <fullName evidence="1">Uncharacterized protein</fullName>
    </submittedName>
</protein>